<name>A0A3N4K2A3_9PEZI</name>
<protein>
    <submittedName>
        <fullName evidence="2">Uncharacterized protein</fullName>
    </submittedName>
</protein>
<dbReference type="EMBL" id="ML120361">
    <property type="protein sequence ID" value="RPB03658.1"/>
    <property type="molecule type" value="Genomic_DNA"/>
</dbReference>
<organism evidence="2 3">
    <name type="scientific">Choiromyces venosus 120613-1</name>
    <dbReference type="NCBI Taxonomy" id="1336337"/>
    <lineage>
        <taxon>Eukaryota</taxon>
        <taxon>Fungi</taxon>
        <taxon>Dikarya</taxon>
        <taxon>Ascomycota</taxon>
        <taxon>Pezizomycotina</taxon>
        <taxon>Pezizomycetes</taxon>
        <taxon>Pezizales</taxon>
        <taxon>Tuberaceae</taxon>
        <taxon>Choiromyces</taxon>
    </lineage>
</organism>
<proteinExistence type="predicted"/>
<accession>A0A3N4K2A3</accession>
<reference evidence="2 3" key="1">
    <citation type="journal article" date="2018" name="Nat. Ecol. Evol.">
        <title>Pezizomycetes genomes reveal the molecular basis of ectomycorrhizal truffle lifestyle.</title>
        <authorList>
            <person name="Murat C."/>
            <person name="Payen T."/>
            <person name="Noel B."/>
            <person name="Kuo A."/>
            <person name="Morin E."/>
            <person name="Chen J."/>
            <person name="Kohler A."/>
            <person name="Krizsan K."/>
            <person name="Balestrini R."/>
            <person name="Da Silva C."/>
            <person name="Montanini B."/>
            <person name="Hainaut M."/>
            <person name="Levati E."/>
            <person name="Barry K.W."/>
            <person name="Belfiori B."/>
            <person name="Cichocki N."/>
            <person name="Clum A."/>
            <person name="Dockter R.B."/>
            <person name="Fauchery L."/>
            <person name="Guy J."/>
            <person name="Iotti M."/>
            <person name="Le Tacon F."/>
            <person name="Lindquist E.A."/>
            <person name="Lipzen A."/>
            <person name="Malagnac F."/>
            <person name="Mello A."/>
            <person name="Molinier V."/>
            <person name="Miyauchi S."/>
            <person name="Poulain J."/>
            <person name="Riccioni C."/>
            <person name="Rubini A."/>
            <person name="Sitrit Y."/>
            <person name="Splivallo R."/>
            <person name="Traeger S."/>
            <person name="Wang M."/>
            <person name="Zifcakova L."/>
            <person name="Wipf D."/>
            <person name="Zambonelli A."/>
            <person name="Paolocci F."/>
            <person name="Nowrousian M."/>
            <person name="Ottonello S."/>
            <person name="Baldrian P."/>
            <person name="Spatafora J.W."/>
            <person name="Henrissat B."/>
            <person name="Nagy L.G."/>
            <person name="Aury J.M."/>
            <person name="Wincker P."/>
            <person name="Grigoriev I.V."/>
            <person name="Bonfante P."/>
            <person name="Martin F.M."/>
        </authorList>
    </citation>
    <scope>NUCLEOTIDE SEQUENCE [LARGE SCALE GENOMIC DNA]</scope>
    <source>
        <strain evidence="2 3">120613-1</strain>
    </source>
</reference>
<feature type="transmembrane region" description="Helical" evidence="1">
    <location>
        <begin position="35"/>
        <end position="52"/>
    </location>
</feature>
<sequence>MNASTRSNLETCFSLQFNSYLPKGPFCYLLESNNTYSVISSSISLIVLLFFLSKIMSGQE</sequence>
<evidence type="ECO:0000256" key="1">
    <source>
        <dbReference type="SAM" id="Phobius"/>
    </source>
</evidence>
<keyword evidence="1" id="KW-0472">Membrane</keyword>
<keyword evidence="1" id="KW-1133">Transmembrane helix</keyword>
<evidence type="ECO:0000313" key="3">
    <source>
        <dbReference type="Proteomes" id="UP000276215"/>
    </source>
</evidence>
<evidence type="ECO:0000313" key="2">
    <source>
        <dbReference type="EMBL" id="RPB03658.1"/>
    </source>
</evidence>
<dbReference type="Proteomes" id="UP000276215">
    <property type="component" value="Unassembled WGS sequence"/>
</dbReference>
<keyword evidence="1" id="KW-0812">Transmembrane</keyword>
<keyword evidence="3" id="KW-1185">Reference proteome</keyword>
<gene>
    <name evidence="2" type="ORF">L873DRAFT_88636</name>
</gene>
<dbReference type="AlphaFoldDB" id="A0A3N4K2A3"/>